<feature type="transmembrane region" description="Helical" evidence="1">
    <location>
        <begin position="7"/>
        <end position="29"/>
    </location>
</feature>
<evidence type="ECO:0000313" key="2">
    <source>
        <dbReference type="EMBL" id="SUC34897.1"/>
    </source>
</evidence>
<name>A0A379G1U7_9GAMM</name>
<keyword evidence="1" id="KW-1133">Transmembrane helix</keyword>
<protein>
    <submittedName>
        <fullName evidence="2">Uncharacterized protein</fullName>
    </submittedName>
</protein>
<dbReference type="EMBL" id="UGUA01000002">
    <property type="protein sequence ID" value="SUC34897.1"/>
    <property type="molecule type" value="Genomic_DNA"/>
</dbReference>
<dbReference type="AlphaFoldDB" id="A0A379G1U7"/>
<accession>A0A379G1U7</accession>
<keyword evidence="1" id="KW-0472">Membrane</keyword>
<gene>
    <name evidence="2" type="ORF">NCTC12026_01271</name>
</gene>
<keyword evidence="1" id="KW-0812">Transmembrane</keyword>
<dbReference type="Proteomes" id="UP000255129">
    <property type="component" value="Unassembled WGS sequence"/>
</dbReference>
<proteinExistence type="predicted"/>
<organism evidence="2 3">
    <name type="scientific">Providencia rustigianii</name>
    <dbReference type="NCBI Taxonomy" id="158850"/>
    <lineage>
        <taxon>Bacteria</taxon>
        <taxon>Pseudomonadati</taxon>
        <taxon>Pseudomonadota</taxon>
        <taxon>Gammaproteobacteria</taxon>
        <taxon>Enterobacterales</taxon>
        <taxon>Morganellaceae</taxon>
        <taxon>Providencia</taxon>
    </lineage>
</organism>
<evidence type="ECO:0000256" key="1">
    <source>
        <dbReference type="SAM" id="Phobius"/>
    </source>
</evidence>
<sequence length="151" mass="17890">MNMPWDLWVINLGTLSTFIGTTATLWVLLQTTKLTVKFNQKASFYFHKDKLNRLLNDYFTMISESQFNNENSHKIMLHRKILSLHNYISFIDTKDKKLSALINQYIINTKCILSIKNYDEITYFLHLRYLDEVTILLDYINNTLSISARKI</sequence>
<evidence type="ECO:0000313" key="3">
    <source>
        <dbReference type="Proteomes" id="UP000255129"/>
    </source>
</evidence>
<reference evidence="2 3" key="1">
    <citation type="submission" date="2018-06" db="EMBL/GenBank/DDBJ databases">
        <authorList>
            <consortium name="Pathogen Informatics"/>
            <person name="Doyle S."/>
        </authorList>
    </citation>
    <scope>NUCLEOTIDE SEQUENCE [LARGE SCALE GENOMIC DNA]</scope>
    <source>
        <strain evidence="2 3">NCTC12026</strain>
    </source>
</reference>